<dbReference type="Gene3D" id="3.30.70.270">
    <property type="match status" value="1"/>
</dbReference>
<dbReference type="InterPro" id="IPR043128">
    <property type="entry name" value="Rev_trsase/Diguanyl_cyclase"/>
</dbReference>
<feature type="domain" description="GGDEF" evidence="3">
    <location>
        <begin position="343"/>
        <end position="471"/>
    </location>
</feature>
<dbReference type="SMART" id="SM00267">
    <property type="entry name" value="GGDEF"/>
    <property type="match status" value="1"/>
</dbReference>
<reference evidence="4 5" key="1">
    <citation type="submission" date="2020-05" db="EMBL/GenBank/DDBJ databases">
        <title>Comparative genomic analysis of denitrifying bacteria from Halomonas genus.</title>
        <authorList>
            <person name="Wang L."/>
            <person name="Shao Z."/>
        </authorList>
    </citation>
    <scope>NUCLEOTIDE SEQUENCE [LARGE SCALE GENOMIC DNA]</scope>
    <source>
        <strain evidence="4 5">A4</strain>
    </source>
</reference>
<feature type="domain" description="PAS" evidence="1">
    <location>
        <begin position="65"/>
        <end position="111"/>
    </location>
</feature>
<dbReference type="Gene3D" id="3.30.450.20">
    <property type="entry name" value="PAS domain"/>
    <property type="match status" value="2"/>
</dbReference>
<dbReference type="InterPro" id="IPR000700">
    <property type="entry name" value="PAS-assoc_C"/>
</dbReference>
<dbReference type="InterPro" id="IPR035965">
    <property type="entry name" value="PAS-like_dom_sf"/>
</dbReference>
<dbReference type="InterPro" id="IPR000014">
    <property type="entry name" value="PAS"/>
</dbReference>
<accession>A0ABS9PCG0</accession>
<dbReference type="NCBIfam" id="TIGR00229">
    <property type="entry name" value="sensory_box"/>
    <property type="match status" value="2"/>
</dbReference>
<evidence type="ECO:0000259" key="2">
    <source>
        <dbReference type="PROSITE" id="PS50113"/>
    </source>
</evidence>
<dbReference type="PANTHER" id="PTHR46663:SF3">
    <property type="entry name" value="SLL0267 PROTEIN"/>
    <property type="match status" value="1"/>
</dbReference>
<dbReference type="SMART" id="SM00091">
    <property type="entry name" value="PAS"/>
    <property type="match status" value="2"/>
</dbReference>
<keyword evidence="5" id="KW-1185">Reference proteome</keyword>
<evidence type="ECO:0000259" key="3">
    <source>
        <dbReference type="PROSITE" id="PS50887"/>
    </source>
</evidence>
<feature type="domain" description="PAS" evidence="1">
    <location>
        <begin position="184"/>
        <end position="244"/>
    </location>
</feature>
<dbReference type="InterPro" id="IPR029787">
    <property type="entry name" value="Nucleotide_cyclase"/>
</dbReference>
<dbReference type="PANTHER" id="PTHR46663">
    <property type="entry name" value="DIGUANYLATE CYCLASE DGCT-RELATED"/>
    <property type="match status" value="1"/>
</dbReference>
<dbReference type="Pfam" id="PF00990">
    <property type="entry name" value="GGDEF"/>
    <property type="match status" value="1"/>
</dbReference>
<comment type="caution">
    <text evidence="4">The sequence shown here is derived from an EMBL/GenBank/DDBJ whole genome shotgun (WGS) entry which is preliminary data.</text>
</comment>
<evidence type="ECO:0000313" key="5">
    <source>
        <dbReference type="Proteomes" id="UP000814385"/>
    </source>
</evidence>
<feature type="domain" description="PAC" evidence="2">
    <location>
        <begin position="136"/>
        <end position="190"/>
    </location>
</feature>
<dbReference type="SMART" id="SM00086">
    <property type="entry name" value="PAC"/>
    <property type="match status" value="2"/>
</dbReference>
<evidence type="ECO:0000259" key="1">
    <source>
        <dbReference type="PROSITE" id="PS50112"/>
    </source>
</evidence>
<dbReference type="CDD" id="cd00130">
    <property type="entry name" value="PAS"/>
    <property type="match status" value="2"/>
</dbReference>
<dbReference type="Pfam" id="PF13426">
    <property type="entry name" value="PAS_9"/>
    <property type="match status" value="2"/>
</dbReference>
<dbReference type="InterPro" id="IPR052163">
    <property type="entry name" value="DGC-Regulatory_Protein"/>
</dbReference>
<gene>
    <name evidence="4" type="ORF">HOP52_17075</name>
</gene>
<sequence>MITVSSRPCISRSFSRVQQEACPATRRVLVTSDELGNTTPGSALGHATAFGAAWQSADIDTLRAKFYQLYIAVEQSPAATAITDTSGRIEYVNRRFLDVTGYRREELIGKTPAMIQSGMTPASVYHDLWQSLRRGEVWKGELLNRKKNGELYWEAEVITPVRNDDGEIVNFVAVKEDITERKRQENELKLLASVFETGQATLITDADMRIEKVNQAFTDITGYRAEEVIGETPRLFKSGYHDKDFYARLWESVLTTGHWQGEIWNRNKYGDIYPLWQSITAVHDEQGKIRNFIAVFHNISERKEMENELERQATRDHLTGAHNRRAFDSALHQAIRQAERGGDTFSLLLFDIDHFKSVNDRHGHDVGDAILKRLANKVSASLRSTDLLARWGGEEFTILLPDTPLSGAATYAERLRQQIADSRFQGLAITVSLGITQYQPGDDMDGILGRADDALYRAKRAGRNTLVLAGE</sequence>
<dbReference type="CDD" id="cd01949">
    <property type="entry name" value="GGDEF"/>
    <property type="match status" value="1"/>
</dbReference>
<dbReference type="PROSITE" id="PS50113">
    <property type="entry name" value="PAC"/>
    <property type="match status" value="2"/>
</dbReference>
<dbReference type="InterPro" id="IPR000160">
    <property type="entry name" value="GGDEF_dom"/>
</dbReference>
<dbReference type="PROSITE" id="PS50887">
    <property type="entry name" value="GGDEF"/>
    <property type="match status" value="1"/>
</dbReference>
<dbReference type="Proteomes" id="UP000814385">
    <property type="component" value="Unassembled WGS sequence"/>
</dbReference>
<name>A0ABS9PCG0_9GAMM</name>
<evidence type="ECO:0000313" key="4">
    <source>
        <dbReference type="EMBL" id="MCG6659469.1"/>
    </source>
</evidence>
<dbReference type="PROSITE" id="PS50112">
    <property type="entry name" value="PAS"/>
    <property type="match status" value="2"/>
</dbReference>
<proteinExistence type="predicted"/>
<dbReference type="NCBIfam" id="TIGR00254">
    <property type="entry name" value="GGDEF"/>
    <property type="match status" value="1"/>
</dbReference>
<dbReference type="InterPro" id="IPR001610">
    <property type="entry name" value="PAC"/>
</dbReference>
<dbReference type="EMBL" id="JABFUC010000016">
    <property type="protein sequence ID" value="MCG6659469.1"/>
    <property type="molecule type" value="Genomic_DNA"/>
</dbReference>
<dbReference type="SUPFAM" id="SSF55073">
    <property type="entry name" value="Nucleotide cyclase"/>
    <property type="match status" value="1"/>
</dbReference>
<dbReference type="SUPFAM" id="SSF55785">
    <property type="entry name" value="PYP-like sensor domain (PAS domain)"/>
    <property type="match status" value="2"/>
</dbReference>
<organism evidence="4 5">
    <name type="scientific">Billgrantia campisalis</name>
    <dbReference type="NCBI Taxonomy" id="74661"/>
    <lineage>
        <taxon>Bacteria</taxon>
        <taxon>Pseudomonadati</taxon>
        <taxon>Pseudomonadota</taxon>
        <taxon>Gammaproteobacteria</taxon>
        <taxon>Oceanospirillales</taxon>
        <taxon>Halomonadaceae</taxon>
        <taxon>Billgrantia</taxon>
    </lineage>
</organism>
<feature type="domain" description="PAC" evidence="2">
    <location>
        <begin position="259"/>
        <end position="311"/>
    </location>
</feature>
<protein>
    <submittedName>
        <fullName evidence="4">Diguanylate cyclase</fullName>
    </submittedName>
</protein>